<keyword evidence="3" id="KW-1185">Reference proteome</keyword>
<feature type="region of interest" description="Disordered" evidence="1">
    <location>
        <begin position="201"/>
        <end position="298"/>
    </location>
</feature>
<evidence type="ECO:0000313" key="2">
    <source>
        <dbReference type="EMBL" id="SDA01141.1"/>
    </source>
</evidence>
<protein>
    <submittedName>
        <fullName evidence="2">BZ3500_MvSof-1268-A1-R1_Chr10-4g03097 protein</fullName>
    </submittedName>
</protein>
<feature type="region of interest" description="Disordered" evidence="1">
    <location>
        <begin position="86"/>
        <end position="125"/>
    </location>
</feature>
<name>A0A2X0L3I1_9BASI</name>
<sequence>MDFESSRHDRDPWKVSFQVFESDDARNAGHPILHTLKCEQSAPAIFVPKRCSWKPGQGWNGFTIAALKAGNLLNGELHAVYGYRQESPSEGDQDDDDSDDNNEDKNPKISVGGSGRGEKVNDGCDDAADLDRTVFDAEGADQLADDEGSIEYEENEVYENGLLYEMPDEEELDEWSRQRVGDNELFDGLARLRAEAVVLAPAAQASTSTPHVPARAAPSPRPPISCGTSSPLSCVKPASNLDEEDSTEHLRPRDPSIRQGKRKARVPTLDDRSRPFRWSPPPRVKPASPSSPRRHSRHVRFASQLEISHPGSSPLQGVSVASTSASSLQRVAQGLKGVDDDELDRDALDCDDFDGDVFKASWSSDYVADQDLPAVLARLQREPSLIDYVPDHGLPAVLAWIH</sequence>
<feature type="compositionally biased region" description="Basic and acidic residues" evidence="1">
    <location>
        <begin position="247"/>
        <end position="256"/>
    </location>
</feature>
<dbReference type="EMBL" id="FMWP01000111">
    <property type="protein sequence ID" value="SDA01141.1"/>
    <property type="molecule type" value="Genomic_DNA"/>
</dbReference>
<accession>A0A2X0L3I1</accession>
<evidence type="ECO:0000313" key="3">
    <source>
        <dbReference type="Proteomes" id="UP000249723"/>
    </source>
</evidence>
<dbReference type="Proteomes" id="UP000249723">
    <property type="component" value="Unassembled WGS sequence"/>
</dbReference>
<dbReference type="AlphaFoldDB" id="A0A2X0L3I1"/>
<proteinExistence type="predicted"/>
<feature type="compositionally biased region" description="Acidic residues" evidence="1">
    <location>
        <begin position="89"/>
        <end position="102"/>
    </location>
</feature>
<gene>
    <name evidence="2" type="ORF">BZ3500_MVSOF-1268-A1-R1_CHR10-4G03097</name>
</gene>
<organism evidence="2 3">
    <name type="scientific">Microbotryum saponariae</name>
    <dbReference type="NCBI Taxonomy" id="289078"/>
    <lineage>
        <taxon>Eukaryota</taxon>
        <taxon>Fungi</taxon>
        <taxon>Dikarya</taxon>
        <taxon>Basidiomycota</taxon>
        <taxon>Pucciniomycotina</taxon>
        <taxon>Microbotryomycetes</taxon>
        <taxon>Microbotryales</taxon>
        <taxon>Microbotryaceae</taxon>
        <taxon>Microbotryum</taxon>
    </lineage>
</organism>
<reference evidence="3" key="1">
    <citation type="submission" date="2016-10" db="EMBL/GenBank/DDBJ databases">
        <authorList>
            <person name="Jeantristanb JTB J.-T."/>
            <person name="Ricardo R."/>
        </authorList>
    </citation>
    <scope>NUCLEOTIDE SEQUENCE [LARGE SCALE GENOMIC DNA]</scope>
</reference>
<evidence type="ECO:0000256" key="1">
    <source>
        <dbReference type="SAM" id="MobiDB-lite"/>
    </source>
</evidence>